<name>A0A0F9U8Q8_9ZZZZ</name>
<dbReference type="EMBL" id="LAZR01000795">
    <property type="protein sequence ID" value="KKN57641.1"/>
    <property type="molecule type" value="Genomic_DNA"/>
</dbReference>
<protein>
    <submittedName>
        <fullName evidence="1">Uncharacterized protein</fullName>
    </submittedName>
</protein>
<gene>
    <name evidence="1" type="ORF">LCGC14_0560130</name>
</gene>
<sequence>MEEIIKFNIIEPTPDTIKCMKCGTINVIPENIVFRIDPDGDSVFYDIFSIPKKERSEDFPISVLAYCSTCITPLYKIEGKQSDLEDIDEEKAFEIERKEIIREKIIKKGSE</sequence>
<reference evidence="1" key="1">
    <citation type="journal article" date="2015" name="Nature">
        <title>Complex archaea that bridge the gap between prokaryotes and eukaryotes.</title>
        <authorList>
            <person name="Spang A."/>
            <person name="Saw J.H."/>
            <person name="Jorgensen S.L."/>
            <person name="Zaremba-Niedzwiedzka K."/>
            <person name="Martijn J."/>
            <person name="Lind A.E."/>
            <person name="van Eijk R."/>
            <person name="Schleper C."/>
            <person name="Guy L."/>
            <person name="Ettema T.J."/>
        </authorList>
    </citation>
    <scope>NUCLEOTIDE SEQUENCE</scope>
</reference>
<evidence type="ECO:0000313" key="1">
    <source>
        <dbReference type="EMBL" id="KKN57641.1"/>
    </source>
</evidence>
<dbReference type="AlphaFoldDB" id="A0A0F9U8Q8"/>
<proteinExistence type="predicted"/>
<organism evidence="1">
    <name type="scientific">marine sediment metagenome</name>
    <dbReference type="NCBI Taxonomy" id="412755"/>
    <lineage>
        <taxon>unclassified sequences</taxon>
        <taxon>metagenomes</taxon>
        <taxon>ecological metagenomes</taxon>
    </lineage>
</organism>
<accession>A0A0F9U8Q8</accession>
<comment type="caution">
    <text evidence="1">The sequence shown here is derived from an EMBL/GenBank/DDBJ whole genome shotgun (WGS) entry which is preliminary data.</text>
</comment>